<gene>
    <name evidence="2" type="ORF">LCGC14_2357850</name>
</gene>
<evidence type="ECO:0000256" key="1">
    <source>
        <dbReference type="SAM" id="Coils"/>
    </source>
</evidence>
<evidence type="ECO:0000313" key="2">
    <source>
        <dbReference type="EMBL" id="KKL45221.1"/>
    </source>
</evidence>
<keyword evidence="1" id="KW-0175">Coiled coil</keyword>
<feature type="coiled-coil region" evidence="1">
    <location>
        <begin position="66"/>
        <end position="100"/>
    </location>
</feature>
<proteinExistence type="predicted"/>
<protein>
    <submittedName>
        <fullName evidence="2">Uncharacterized protein</fullName>
    </submittedName>
</protein>
<organism evidence="2">
    <name type="scientific">marine sediment metagenome</name>
    <dbReference type="NCBI Taxonomy" id="412755"/>
    <lineage>
        <taxon>unclassified sequences</taxon>
        <taxon>metagenomes</taxon>
        <taxon>ecological metagenomes</taxon>
    </lineage>
</organism>
<name>A0A0F9CUR2_9ZZZZ</name>
<sequence length="198" mass="22379">MRRIFKATNNPANDKGISGVYEMRIILVIFALILITGCSSPETPPAPVDTDTVTATDNSTVYQQMIDQLETILLKRNGQLEELQNRNLELEYKVVSLKTKDVLRQAEYQALIATMQAGYAEASATYSVDTEAMELMNEEMQKAESRLAIVQSNIDALMLGRVSEISANLTAAEYKIFRQGLEVWWWTFNEKEEKDGEE</sequence>
<comment type="caution">
    <text evidence="2">The sequence shown here is derived from an EMBL/GenBank/DDBJ whole genome shotgun (WGS) entry which is preliminary data.</text>
</comment>
<reference evidence="2" key="1">
    <citation type="journal article" date="2015" name="Nature">
        <title>Complex archaea that bridge the gap between prokaryotes and eukaryotes.</title>
        <authorList>
            <person name="Spang A."/>
            <person name="Saw J.H."/>
            <person name="Jorgensen S.L."/>
            <person name="Zaremba-Niedzwiedzka K."/>
            <person name="Martijn J."/>
            <person name="Lind A.E."/>
            <person name="van Eijk R."/>
            <person name="Schleper C."/>
            <person name="Guy L."/>
            <person name="Ettema T.J."/>
        </authorList>
    </citation>
    <scope>NUCLEOTIDE SEQUENCE</scope>
</reference>
<accession>A0A0F9CUR2</accession>
<dbReference type="AlphaFoldDB" id="A0A0F9CUR2"/>
<dbReference type="EMBL" id="LAZR01034471">
    <property type="protein sequence ID" value="KKL45221.1"/>
    <property type="molecule type" value="Genomic_DNA"/>
</dbReference>